<dbReference type="Proteomes" id="UP000323000">
    <property type="component" value="Chromosome 3"/>
</dbReference>
<dbReference type="InterPro" id="IPR011009">
    <property type="entry name" value="Kinase-like_dom_sf"/>
</dbReference>
<feature type="region of interest" description="Disordered" evidence="1">
    <location>
        <begin position="74"/>
        <end position="126"/>
    </location>
</feature>
<evidence type="ECO:0008006" key="4">
    <source>
        <dbReference type="Google" id="ProtNLM"/>
    </source>
</evidence>
<organism evidence="2 3">
    <name type="scientific">Acer yangbiense</name>
    <dbReference type="NCBI Taxonomy" id="1000413"/>
    <lineage>
        <taxon>Eukaryota</taxon>
        <taxon>Viridiplantae</taxon>
        <taxon>Streptophyta</taxon>
        <taxon>Embryophyta</taxon>
        <taxon>Tracheophyta</taxon>
        <taxon>Spermatophyta</taxon>
        <taxon>Magnoliopsida</taxon>
        <taxon>eudicotyledons</taxon>
        <taxon>Gunneridae</taxon>
        <taxon>Pentapetalae</taxon>
        <taxon>rosids</taxon>
        <taxon>malvids</taxon>
        <taxon>Sapindales</taxon>
        <taxon>Sapindaceae</taxon>
        <taxon>Hippocastanoideae</taxon>
        <taxon>Acereae</taxon>
        <taxon>Acer</taxon>
    </lineage>
</organism>
<evidence type="ECO:0000256" key="1">
    <source>
        <dbReference type="SAM" id="MobiDB-lite"/>
    </source>
</evidence>
<dbReference type="Gene3D" id="1.10.510.10">
    <property type="entry name" value="Transferase(Phosphotransferase) domain 1"/>
    <property type="match status" value="1"/>
</dbReference>
<gene>
    <name evidence="2" type="ORF">EZV62_006749</name>
</gene>
<name>A0A5C7I8L6_9ROSI</name>
<evidence type="ECO:0000313" key="2">
    <source>
        <dbReference type="EMBL" id="TXG65474.1"/>
    </source>
</evidence>
<dbReference type="OrthoDB" id="75710at2759"/>
<reference evidence="3" key="1">
    <citation type="journal article" date="2019" name="Gigascience">
        <title>De novo genome assembly of the endangered Acer yangbiense, a plant species with extremely small populations endemic to Yunnan Province, China.</title>
        <authorList>
            <person name="Yang J."/>
            <person name="Wariss H.M."/>
            <person name="Tao L."/>
            <person name="Zhang R."/>
            <person name="Yun Q."/>
            <person name="Hollingsworth P."/>
            <person name="Dao Z."/>
            <person name="Luo G."/>
            <person name="Guo H."/>
            <person name="Ma Y."/>
            <person name="Sun W."/>
        </authorList>
    </citation>
    <scope>NUCLEOTIDE SEQUENCE [LARGE SCALE GENOMIC DNA]</scope>
    <source>
        <strain evidence="3">cv. Malutang</strain>
    </source>
</reference>
<keyword evidence="3" id="KW-1185">Reference proteome</keyword>
<dbReference type="AlphaFoldDB" id="A0A5C7I8L6"/>
<accession>A0A5C7I8L6</accession>
<dbReference type="SUPFAM" id="SSF56112">
    <property type="entry name" value="Protein kinase-like (PK-like)"/>
    <property type="match status" value="1"/>
</dbReference>
<evidence type="ECO:0000313" key="3">
    <source>
        <dbReference type="Proteomes" id="UP000323000"/>
    </source>
</evidence>
<feature type="compositionally biased region" description="Basic and acidic residues" evidence="1">
    <location>
        <begin position="74"/>
        <end position="113"/>
    </location>
</feature>
<comment type="caution">
    <text evidence="2">The sequence shown here is derived from an EMBL/GenBank/DDBJ whole genome shotgun (WGS) entry which is preliminary data.</text>
</comment>
<feature type="compositionally biased region" description="Basic residues" evidence="1">
    <location>
        <begin position="116"/>
        <end position="126"/>
    </location>
</feature>
<proteinExistence type="predicted"/>
<protein>
    <recommendedName>
        <fullName evidence="4">Serine-threonine/tyrosine-protein kinase catalytic domain-containing protein</fullName>
    </recommendedName>
</protein>
<sequence length="126" mass="14813">MRSVMIELFRVVLDVKCDVYGFGSLLLELLTGQSIWHIRSCVTKDEDFETSYKTKVKSTLQNFWKKIIIDDKDLENNSETKPKPQHTAEEKQTETQTEREQQRNRETGEDNTTKTKATKRLKDRSK</sequence>
<dbReference type="EMBL" id="VAHF01000003">
    <property type="protein sequence ID" value="TXG65474.1"/>
    <property type="molecule type" value="Genomic_DNA"/>
</dbReference>